<comment type="caution">
    <text evidence="1">The sequence shown here is derived from an EMBL/GenBank/DDBJ whole genome shotgun (WGS) entry which is preliminary data.</text>
</comment>
<gene>
    <name evidence="1" type="ORF">FB556_2508</name>
</gene>
<dbReference type="Pfam" id="PF12900">
    <property type="entry name" value="Pyridox_ox_2"/>
    <property type="match status" value="1"/>
</dbReference>
<protein>
    <submittedName>
        <fullName evidence="1">Nitroimidazol reductase NimA-like FMN-containing flavoprotein (Pyridoxamine 5'-phosphate oxidase superfamily)</fullName>
    </submittedName>
</protein>
<dbReference type="InterPro" id="IPR012349">
    <property type="entry name" value="Split_barrel_FMN-bd"/>
</dbReference>
<dbReference type="InterPro" id="IPR024747">
    <property type="entry name" value="Pyridox_Oxase-rel"/>
</dbReference>
<dbReference type="SUPFAM" id="SSF50475">
    <property type="entry name" value="FMN-binding split barrel"/>
    <property type="match status" value="1"/>
</dbReference>
<accession>A0A543A0D3</accession>
<dbReference type="EMBL" id="VFOU01000004">
    <property type="protein sequence ID" value="TQL66029.1"/>
    <property type="molecule type" value="Genomic_DNA"/>
</dbReference>
<evidence type="ECO:0000313" key="2">
    <source>
        <dbReference type="Proteomes" id="UP000319746"/>
    </source>
</evidence>
<dbReference type="RefSeq" id="WP_170200467.1">
    <property type="nucleotide sequence ID" value="NZ_BAABAN010000017.1"/>
</dbReference>
<reference evidence="1 2" key="1">
    <citation type="submission" date="2019-06" db="EMBL/GenBank/DDBJ databases">
        <title>Sequencing the genomes of 1000 actinobacteria strains.</title>
        <authorList>
            <person name="Klenk H.-P."/>
        </authorList>
    </citation>
    <scope>NUCLEOTIDE SEQUENCE [LARGE SCALE GENOMIC DNA]</scope>
    <source>
        <strain evidence="1 2">DSM 24083</strain>
    </source>
</reference>
<keyword evidence="2" id="KW-1185">Reference proteome</keyword>
<evidence type="ECO:0000313" key="1">
    <source>
        <dbReference type="EMBL" id="TQL66029.1"/>
    </source>
</evidence>
<organism evidence="1 2">
    <name type="scientific">Enteractinococcus coprophilus</name>
    <dbReference type="NCBI Taxonomy" id="1027633"/>
    <lineage>
        <taxon>Bacteria</taxon>
        <taxon>Bacillati</taxon>
        <taxon>Actinomycetota</taxon>
        <taxon>Actinomycetes</taxon>
        <taxon>Micrococcales</taxon>
        <taxon>Micrococcaceae</taxon>
    </lineage>
</organism>
<sequence length="136" mass="14949">MSAVENLSEKQCWELLRSAEVGRLAVIVGDHPEIFPVNYAVDQGTVLFRSAAGTKVTSALSDAPVAFEADGYDAETGLVWSVVVKGQATTFRAIEEAVNSLKVEVRPWQEGKKERFIRIRSHEVTGRRFPKTSQGA</sequence>
<name>A0A543A0D3_9MICC</name>
<dbReference type="Proteomes" id="UP000319746">
    <property type="component" value="Unassembled WGS sequence"/>
</dbReference>
<proteinExistence type="predicted"/>
<dbReference type="Gene3D" id="2.30.110.10">
    <property type="entry name" value="Electron Transport, Fmn-binding Protein, Chain A"/>
    <property type="match status" value="1"/>
</dbReference>
<dbReference type="AlphaFoldDB" id="A0A543A0D3"/>